<dbReference type="AlphaFoldDB" id="W1X2B7"/>
<dbReference type="InterPro" id="IPR027417">
    <property type="entry name" value="P-loop_NTPase"/>
</dbReference>
<evidence type="ECO:0000313" key="2">
    <source>
        <dbReference type="EMBL" id="ETJ22864.1"/>
    </source>
</evidence>
<accession>W1X2B7</accession>
<feature type="non-terminal residue" evidence="2">
    <location>
        <position position="1"/>
    </location>
</feature>
<comment type="caution">
    <text evidence="2">The sequence shown here is derived from an EMBL/GenBank/DDBJ whole genome shotgun (WGS) entry which is preliminary data.</text>
</comment>
<feature type="non-terminal residue" evidence="2">
    <location>
        <position position="67"/>
    </location>
</feature>
<dbReference type="InterPro" id="IPR025662">
    <property type="entry name" value="Sigma_54_int_dom_ATP-bd_1"/>
</dbReference>
<dbReference type="InterPro" id="IPR041664">
    <property type="entry name" value="AAA_16"/>
</dbReference>
<sequence length="67" mass="7745">KLSHRLNIHELPFFGRKQELSQLEEYLSLVERGEAVGPFLVMGQSGTGKKRLLRQLVLMSNRSFNFI</sequence>
<protein>
    <submittedName>
        <fullName evidence="2">LuxR family transcriptional regulator</fullName>
    </submittedName>
</protein>
<organism evidence="2">
    <name type="scientific">human gut metagenome</name>
    <dbReference type="NCBI Taxonomy" id="408170"/>
    <lineage>
        <taxon>unclassified sequences</taxon>
        <taxon>metagenomes</taxon>
        <taxon>organismal metagenomes</taxon>
    </lineage>
</organism>
<dbReference type="PROSITE" id="PS00675">
    <property type="entry name" value="SIGMA54_INTERACT_1"/>
    <property type="match status" value="1"/>
</dbReference>
<evidence type="ECO:0000259" key="1">
    <source>
        <dbReference type="Pfam" id="PF13191"/>
    </source>
</evidence>
<proteinExistence type="predicted"/>
<dbReference type="Pfam" id="PF13191">
    <property type="entry name" value="AAA_16"/>
    <property type="match status" value="1"/>
</dbReference>
<reference evidence="2" key="1">
    <citation type="submission" date="2013-12" db="EMBL/GenBank/DDBJ databases">
        <title>A Varibaculum cambriense genome reconstructed from a premature infant gut community with otherwise low bacterial novelty that shifts toward anaerobic metabolism during the third week of life.</title>
        <authorList>
            <person name="Brown C.T."/>
            <person name="Sharon I."/>
            <person name="Thomas B.C."/>
            <person name="Castelle C.J."/>
            <person name="Morowitz M.J."/>
            <person name="Banfield J.F."/>
        </authorList>
    </citation>
    <scope>NUCLEOTIDE SEQUENCE</scope>
</reference>
<gene>
    <name evidence="2" type="ORF">Q604_UNBC18200G0001</name>
</gene>
<feature type="domain" description="Orc1-like AAA ATPase" evidence="1">
    <location>
        <begin position="12"/>
        <end position="57"/>
    </location>
</feature>
<name>W1X2B7_9ZZZZ</name>
<dbReference type="EMBL" id="AZMM01018200">
    <property type="protein sequence ID" value="ETJ22864.1"/>
    <property type="molecule type" value="Genomic_DNA"/>
</dbReference>
<dbReference type="SUPFAM" id="SSF52540">
    <property type="entry name" value="P-loop containing nucleoside triphosphate hydrolases"/>
    <property type="match status" value="1"/>
</dbReference>